<dbReference type="InterPro" id="IPR036179">
    <property type="entry name" value="Ig-like_dom_sf"/>
</dbReference>
<dbReference type="SMART" id="SM00409">
    <property type="entry name" value="IG"/>
    <property type="match status" value="1"/>
</dbReference>
<keyword evidence="6" id="KW-0472">Membrane</keyword>
<dbReference type="STRING" id="62062.ENSHHUP00000069486"/>
<evidence type="ECO:0000256" key="7">
    <source>
        <dbReference type="ARBA" id="ARBA00023157"/>
    </source>
</evidence>
<dbReference type="InterPro" id="IPR013106">
    <property type="entry name" value="Ig_V-set"/>
</dbReference>
<dbReference type="InterPro" id="IPR003599">
    <property type="entry name" value="Ig_sub"/>
</dbReference>
<comment type="subcellular location">
    <subcellularLocation>
        <location evidence="1">Membrane</location>
        <topology evidence="1">Single-pass membrane protein</topology>
    </subcellularLocation>
</comment>
<dbReference type="GO" id="GO:0007411">
    <property type="term" value="P:axon guidance"/>
    <property type="evidence" value="ECO:0007669"/>
    <property type="project" value="TreeGrafter"/>
</dbReference>
<evidence type="ECO:0000256" key="8">
    <source>
        <dbReference type="ARBA" id="ARBA00023319"/>
    </source>
</evidence>
<evidence type="ECO:0000313" key="10">
    <source>
        <dbReference type="Ensembl" id="ENSHHUP00000069486.1"/>
    </source>
</evidence>
<dbReference type="GO" id="GO:0030424">
    <property type="term" value="C:axon"/>
    <property type="evidence" value="ECO:0007669"/>
    <property type="project" value="TreeGrafter"/>
</dbReference>
<keyword evidence="5" id="KW-1133">Transmembrane helix</keyword>
<dbReference type="SMART" id="SM00408">
    <property type="entry name" value="IGc2"/>
    <property type="match status" value="1"/>
</dbReference>
<keyword evidence="7" id="KW-1015">Disulfide bond</keyword>
<dbReference type="Gene3D" id="2.60.40.10">
    <property type="entry name" value="Immunoglobulins"/>
    <property type="match status" value="1"/>
</dbReference>
<evidence type="ECO:0000256" key="1">
    <source>
        <dbReference type="ARBA" id="ARBA00004167"/>
    </source>
</evidence>
<dbReference type="InterPro" id="IPR007110">
    <property type="entry name" value="Ig-like_dom"/>
</dbReference>
<dbReference type="InterPro" id="IPR003598">
    <property type="entry name" value="Ig_sub2"/>
</dbReference>
<dbReference type="GO" id="GO:0007156">
    <property type="term" value="P:homophilic cell adhesion via plasma membrane adhesion molecules"/>
    <property type="evidence" value="ECO:0007669"/>
    <property type="project" value="TreeGrafter"/>
</dbReference>
<dbReference type="GO" id="GO:0098632">
    <property type="term" value="F:cell-cell adhesion mediator activity"/>
    <property type="evidence" value="ECO:0007669"/>
    <property type="project" value="TreeGrafter"/>
</dbReference>
<dbReference type="SUPFAM" id="SSF48726">
    <property type="entry name" value="Immunoglobulin"/>
    <property type="match status" value="1"/>
</dbReference>
<dbReference type="Proteomes" id="UP000314982">
    <property type="component" value="Unassembled WGS sequence"/>
</dbReference>
<reference evidence="11" key="1">
    <citation type="submission" date="2018-06" db="EMBL/GenBank/DDBJ databases">
        <title>Genome assembly of Danube salmon.</title>
        <authorList>
            <person name="Macqueen D.J."/>
            <person name="Gundappa M.K."/>
        </authorList>
    </citation>
    <scope>NUCLEOTIDE SEQUENCE [LARGE SCALE GENOMIC DNA]</scope>
</reference>
<dbReference type="GO" id="GO:0070593">
    <property type="term" value="P:dendrite self-avoidance"/>
    <property type="evidence" value="ECO:0007669"/>
    <property type="project" value="TreeGrafter"/>
</dbReference>
<name>A0A4W5PX92_9TELE</name>
<protein>
    <recommendedName>
        <fullName evidence="9">Ig-like domain-containing protein</fullName>
    </recommendedName>
</protein>
<dbReference type="SMART" id="SM00406">
    <property type="entry name" value="IGv"/>
    <property type="match status" value="1"/>
</dbReference>
<proteinExistence type="predicted"/>
<dbReference type="GeneTree" id="ENSGT00940000154477"/>
<dbReference type="Ensembl" id="ENSHHUT00000071810.1">
    <property type="protein sequence ID" value="ENSHHUP00000069486.1"/>
    <property type="gene ID" value="ENSHHUG00000040935.1"/>
</dbReference>
<keyword evidence="2" id="KW-0812">Transmembrane</keyword>
<evidence type="ECO:0000256" key="4">
    <source>
        <dbReference type="ARBA" id="ARBA00022737"/>
    </source>
</evidence>
<dbReference type="Pfam" id="PF13927">
    <property type="entry name" value="Ig_3"/>
    <property type="match status" value="1"/>
</dbReference>
<dbReference type="AlphaFoldDB" id="A0A4W5PX92"/>
<evidence type="ECO:0000256" key="2">
    <source>
        <dbReference type="ARBA" id="ARBA00022692"/>
    </source>
</evidence>
<evidence type="ECO:0000256" key="6">
    <source>
        <dbReference type="ARBA" id="ARBA00023136"/>
    </source>
</evidence>
<reference evidence="10" key="3">
    <citation type="submission" date="2025-09" db="UniProtKB">
        <authorList>
            <consortium name="Ensembl"/>
        </authorList>
    </citation>
    <scope>IDENTIFICATION</scope>
</reference>
<accession>A0A4W5PX92</accession>
<sequence length="138" mass="15173">MLCDMRCCVSMLANCPHACPLVPPVFVVRPRNQVVAVGRTVTFQCEATGNPQPAIFWQREGSQNLLFSYQPPQPSSRVSVSQTGDLTITDAERSDVGYYSCQALNIAGSVITKALLEVTDGEFRQSVTPRITSWRHLG</sequence>
<dbReference type="InterPro" id="IPR013783">
    <property type="entry name" value="Ig-like_fold"/>
</dbReference>
<dbReference type="PROSITE" id="PS50835">
    <property type="entry name" value="IG_LIKE"/>
    <property type="match status" value="1"/>
</dbReference>
<keyword evidence="3" id="KW-0732">Signal</keyword>
<evidence type="ECO:0000313" key="11">
    <source>
        <dbReference type="Proteomes" id="UP000314982"/>
    </source>
</evidence>
<dbReference type="FunFam" id="2.60.40.10:FF:000008">
    <property type="entry name" value="roundabout homolog 2 isoform X2"/>
    <property type="match status" value="1"/>
</dbReference>
<dbReference type="PANTHER" id="PTHR10075">
    <property type="entry name" value="BASIGIN RELATED"/>
    <property type="match status" value="1"/>
</dbReference>
<reference evidence="10" key="2">
    <citation type="submission" date="2025-08" db="UniProtKB">
        <authorList>
            <consortium name="Ensembl"/>
        </authorList>
    </citation>
    <scope>IDENTIFICATION</scope>
</reference>
<keyword evidence="11" id="KW-1185">Reference proteome</keyword>
<evidence type="ECO:0000256" key="3">
    <source>
        <dbReference type="ARBA" id="ARBA00022729"/>
    </source>
</evidence>
<feature type="domain" description="Ig-like" evidence="9">
    <location>
        <begin position="24"/>
        <end position="119"/>
    </location>
</feature>
<dbReference type="GO" id="GO:0005886">
    <property type="term" value="C:plasma membrane"/>
    <property type="evidence" value="ECO:0007669"/>
    <property type="project" value="TreeGrafter"/>
</dbReference>
<keyword evidence="4" id="KW-0677">Repeat</keyword>
<dbReference type="PANTHER" id="PTHR10075:SF37">
    <property type="entry name" value="ROUNDABOUT HOMOLOG 3"/>
    <property type="match status" value="1"/>
</dbReference>
<keyword evidence="8" id="KW-0393">Immunoglobulin domain</keyword>
<evidence type="ECO:0000256" key="5">
    <source>
        <dbReference type="ARBA" id="ARBA00022989"/>
    </source>
</evidence>
<evidence type="ECO:0000259" key="9">
    <source>
        <dbReference type="PROSITE" id="PS50835"/>
    </source>
</evidence>
<organism evidence="10 11">
    <name type="scientific">Hucho hucho</name>
    <name type="common">huchen</name>
    <dbReference type="NCBI Taxonomy" id="62062"/>
    <lineage>
        <taxon>Eukaryota</taxon>
        <taxon>Metazoa</taxon>
        <taxon>Chordata</taxon>
        <taxon>Craniata</taxon>
        <taxon>Vertebrata</taxon>
        <taxon>Euteleostomi</taxon>
        <taxon>Actinopterygii</taxon>
        <taxon>Neopterygii</taxon>
        <taxon>Teleostei</taxon>
        <taxon>Protacanthopterygii</taxon>
        <taxon>Salmoniformes</taxon>
        <taxon>Salmonidae</taxon>
        <taxon>Salmoninae</taxon>
        <taxon>Hucho</taxon>
    </lineage>
</organism>